<keyword evidence="5" id="KW-1185">Reference proteome</keyword>
<evidence type="ECO:0000313" key="3">
    <source>
        <dbReference type="EMBL" id="SIP74186.1"/>
    </source>
</evidence>
<reference evidence="3" key="1">
    <citation type="submission" date="2016-12" db="EMBL/GenBank/DDBJ databases">
        <authorList>
            <person name="Song W.-J."/>
            <person name="Kurnit D.M."/>
        </authorList>
    </citation>
    <scope>NUCLEOTIDE SEQUENCE [LARGE SCALE GENOMIC DNA]</scope>
    <source>
        <strain evidence="3">HGB1681</strain>
    </source>
</reference>
<evidence type="ECO:0000313" key="5">
    <source>
        <dbReference type="Proteomes" id="UP000224871"/>
    </source>
</evidence>
<reference evidence="4" key="2">
    <citation type="submission" date="2016-12" db="EMBL/GenBank/DDBJ databases">
        <authorList>
            <person name="Gaudriault S."/>
        </authorList>
    </citation>
    <scope>NUCLEOTIDE SEQUENCE [LARGE SCALE GENOMIC DNA]</scope>
    <source>
        <strain evidence="4">HGB1681 (deposited as PTA-6826 in the American Type Culture Collection)</strain>
    </source>
</reference>
<dbReference type="OrthoDB" id="9810174at2"/>
<dbReference type="EMBL" id="NIBU01000038">
    <property type="protein sequence ID" value="PHM33081.1"/>
    <property type="molecule type" value="Genomic_DNA"/>
</dbReference>
<dbReference type="Proteomes" id="UP000196435">
    <property type="component" value="Unassembled WGS sequence"/>
</dbReference>
<evidence type="ECO:0000313" key="4">
    <source>
        <dbReference type="Proteomes" id="UP000196435"/>
    </source>
</evidence>
<gene>
    <name evidence="2" type="ORF">Xinn_02824</name>
    <name evidence="3" type="ORF">XIS1_560007</name>
</gene>
<evidence type="ECO:0000313" key="2">
    <source>
        <dbReference type="EMBL" id="PHM33081.1"/>
    </source>
</evidence>
<feature type="compositionally biased region" description="Basic and acidic residues" evidence="1">
    <location>
        <begin position="179"/>
        <end position="189"/>
    </location>
</feature>
<dbReference type="AlphaFoldDB" id="A0A1N6MZA2"/>
<reference evidence="2 5" key="3">
    <citation type="journal article" date="2017" name="Nat. Microbiol.">
        <title>Natural product diversity associated with the nematode symbionts Photorhabdus and Xenorhabdus.</title>
        <authorList>
            <person name="Tobias N.J."/>
            <person name="Wolff H."/>
            <person name="Djahanschiri B."/>
            <person name="Grundmann F."/>
            <person name="Kronenwerth M."/>
            <person name="Shi Y.M."/>
            <person name="Simonyi S."/>
            <person name="Grun P."/>
            <person name="Shapiro-Ilan D."/>
            <person name="Pidot S.J."/>
            <person name="Stinear T.P."/>
            <person name="Ebersberger I."/>
            <person name="Bode H.B."/>
        </authorList>
    </citation>
    <scope>NUCLEOTIDE SEQUENCE [LARGE SCALE GENOMIC DNA]</scope>
    <source>
        <strain evidence="2 5">DSM 16336</strain>
    </source>
</reference>
<dbReference type="EMBL" id="FTLG01000199">
    <property type="protein sequence ID" value="SIP74186.1"/>
    <property type="molecule type" value="Genomic_DNA"/>
</dbReference>
<feature type="region of interest" description="Disordered" evidence="1">
    <location>
        <begin position="177"/>
        <end position="196"/>
    </location>
</feature>
<accession>A0A1N6MZA2</accession>
<evidence type="ECO:0000256" key="1">
    <source>
        <dbReference type="SAM" id="MobiDB-lite"/>
    </source>
</evidence>
<name>A0A1N6MZA2_9GAMM</name>
<proteinExistence type="predicted"/>
<organism evidence="3 4">
    <name type="scientific">Xenorhabdus innexi</name>
    <dbReference type="NCBI Taxonomy" id="290109"/>
    <lineage>
        <taxon>Bacteria</taxon>
        <taxon>Pseudomonadati</taxon>
        <taxon>Pseudomonadota</taxon>
        <taxon>Gammaproteobacteria</taxon>
        <taxon>Enterobacterales</taxon>
        <taxon>Morganellaceae</taxon>
        <taxon>Xenorhabdus</taxon>
    </lineage>
</organism>
<dbReference type="Proteomes" id="UP000224871">
    <property type="component" value="Unassembled WGS sequence"/>
</dbReference>
<sequence>MTKIFKVPFAEQGNRVSIPDEAPSDGAVSYAQGYGEAYGRDQNEDPTARDIEREKMNGIFHDITGAVGEIQTFGAAQWSAEAPPYPLRTLVYHKQKLWQSRIENNKEEPKAGNAWVELKADMTADDVGAYSKKESDARFQVKGNYALKGESYTKPESDSKYQPQGNYQPAGNYAIRGESYTKGESDGRYQSRGNYQPAGNYALRGESYTKRESNERYMQKSRTMETVIWTGWAGEGDNVYCNRNVLGKLLYFRFGEWSQKGWHFPVLIPALTGVIPVYTLMGNNWLALRLTSSSSFNILASPMHWDQILISE</sequence>
<protein>
    <submittedName>
        <fullName evidence="2">Phage tail protein</fullName>
    </submittedName>
</protein>